<organism evidence="3">
    <name type="scientific">Psilocybe cubensis</name>
    <name type="common">Psychedelic mushroom</name>
    <name type="synonym">Stropharia cubensis</name>
    <dbReference type="NCBI Taxonomy" id="181762"/>
    <lineage>
        <taxon>Eukaryota</taxon>
        <taxon>Fungi</taxon>
        <taxon>Dikarya</taxon>
        <taxon>Basidiomycota</taxon>
        <taxon>Agaricomycotina</taxon>
        <taxon>Agaricomycetes</taxon>
        <taxon>Agaricomycetidae</taxon>
        <taxon>Agaricales</taxon>
        <taxon>Agaricineae</taxon>
        <taxon>Strophariaceae</taxon>
        <taxon>Psilocybe</taxon>
    </lineage>
</organism>
<accession>A0A8H7XRD5</accession>
<dbReference type="EMBL" id="JAFIQS010000009">
    <property type="protein sequence ID" value="KAG5165447.1"/>
    <property type="molecule type" value="Genomic_DNA"/>
</dbReference>
<dbReference type="PROSITE" id="PS50181">
    <property type="entry name" value="FBOX"/>
    <property type="match status" value="1"/>
</dbReference>
<dbReference type="InterPro" id="IPR001810">
    <property type="entry name" value="F-box_dom"/>
</dbReference>
<dbReference type="Gene3D" id="3.80.10.10">
    <property type="entry name" value="Ribonuclease Inhibitor"/>
    <property type="match status" value="1"/>
</dbReference>
<sequence>MMCSSFLSLPLELLDVVAEKLDLADIKQLRLCCKRLGSSLESFTFHTISLRINCHNASSSSGIRKLQYLATQRHSGPSRMTKNLIIDCLAPDYDPTFEAESYVNGEWVANVPPKDLPQAIISRKQMKLYLFYALKSLKNLRSISWNIHQYDEQWVQCTVMNAIQTLPNLRSVRIEVDWARIPLPLHRLRGLRDITIIDSTIPSNSGNIYETYQNLGKMLARSPGLVGLNIQRGGYDCTHVDTSASLHHLLRCYPSSQTPLRLKHLVMNRMFVKLDAITLPHLHYLKSLDLSNVLEPHHITNIEHLTVDSKICSSCTQLHGSQKLVGSSVDGIWDALTNLGIELEVLKVRKVTQSLLNYLESYSGIKRLHILSSAHPTSPTEYDALASRFFGTSLGMHIRTIEKLDIEAANEGLWCFGPHNMSVIASCTALVFLGIPICSIHLQTFSCDDKPVLGSEDGAFDPIASLYDTITIHLVKINTLKVSVPLSIDRFEGYWCGYSVSRQFSWVCDTVAERLCAFSNDKPCYPPSCLPDIQIGDKTCKEKRLAPFATVRSVPAVDGAVQFRQAFCYKET</sequence>
<name>A0A8H7XRD5_PSICU</name>
<dbReference type="AlphaFoldDB" id="A0A8H7XRD5"/>
<dbReference type="OrthoDB" id="3541472at2759"/>
<dbReference type="Pfam" id="PF00646">
    <property type="entry name" value="F-box"/>
    <property type="match status" value="1"/>
</dbReference>
<proteinExistence type="predicted"/>
<feature type="chain" id="PRO_5034247809" description="F-box domain-containing protein" evidence="1">
    <location>
        <begin position="19"/>
        <end position="572"/>
    </location>
</feature>
<feature type="signal peptide" evidence="1">
    <location>
        <begin position="1"/>
        <end position="18"/>
    </location>
</feature>
<comment type="caution">
    <text evidence="3">The sequence shown here is derived from an EMBL/GenBank/DDBJ whole genome shotgun (WGS) entry which is preliminary data.</text>
</comment>
<reference evidence="3" key="1">
    <citation type="submission" date="2021-02" db="EMBL/GenBank/DDBJ databases">
        <title>Psilocybe cubensis genome.</title>
        <authorList>
            <person name="Mckernan K.J."/>
            <person name="Crawford S."/>
            <person name="Trippe A."/>
            <person name="Kane L.T."/>
            <person name="Mclaughlin S."/>
        </authorList>
    </citation>
    <scope>NUCLEOTIDE SEQUENCE [LARGE SCALE GENOMIC DNA]</scope>
    <source>
        <strain evidence="3">MGC-MH-2018</strain>
    </source>
</reference>
<gene>
    <name evidence="3" type="ORF">JR316_009026</name>
</gene>
<evidence type="ECO:0000313" key="3">
    <source>
        <dbReference type="EMBL" id="KAG5165447.1"/>
    </source>
</evidence>
<feature type="domain" description="F-box" evidence="2">
    <location>
        <begin position="3"/>
        <end position="48"/>
    </location>
</feature>
<protein>
    <recommendedName>
        <fullName evidence="2">F-box domain-containing protein</fullName>
    </recommendedName>
</protein>
<evidence type="ECO:0000256" key="1">
    <source>
        <dbReference type="SAM" id="SignalP"/>
    </source>
</evidence>
<keyword evidence="1" id="KW-0732">Signal</keyword>
<dbReference type="InterPro" id="IPR032675">
    <property type="entry name" value="LRR_dom_sf"/>
</dbReference>
<evidence type="ECO:0000259" key="2">
    <source>
        <dbReference type="PROSITE" id="PS50181"/>
    </source>
</evidence>